<reference evidence="2" key="2">
    <citation type="submission" date="2015-06" db="UniProtKB">
        <authorList>
            <consortium name="EnsemblPlants"/>
        </authorList>
    </citation>
    <scope>IDENTIFICATION</scope>
    <source>
        <strain evidence="2">DM1-3 516 R44</strain>
    </source>
</reference>
<organism evidence="2 3">
    <name type="scientific">Solanum tuberosum</name>
    <name type="common">Potato</name>
    <dbReference type="NCBI Taxonomy" id="4113"/>
    <lineage>
        <taxon>Eukaryota</taxon>
        <taxon>Viridiplantae</taxon>
        <taxon>Streptophyta</taxon>
        <taxon>Embryophyta</taxon>
        <taxon>Tracheophyta</taxon>
        <taxon>Spermatophyta</taxon>
        <taxon>Magnoliopsida</taxon>
        <taxon>eudicotyledons</taxon>
        <taxon>Gunneridae</taxon>
        <taxon>Pentapetalae</taxon>
        <taxon>asterids</taxon>
        <taxon>lamiids</taxon>
        <taxon>Solanales</taxon>
        <taxon>Solanaceae</taxon>
        <taxon>Solanoideae</taxon>
        <taxon>Solaneae</taxon>
        <taxon>Solanum</taxon>
    </lineage>
</organism>
<proteinExistence type="predicted"/>
<feature type="region of interest" description="Disordered" evidence="1">
    <location>
        <begin position="1"/>
        <end position="27"/>
    </location>
</feature>
<name>M1DHA9_SOLTU</name>
<evidence type="ECO:0000313" key="2">
    <source>
        <dbReference type="EnsemblPlants" id="PGSC0003DMT400089040"/>
    </source>
</evidence>
<reference evidence="3" key="1">
    <citation type="journal article" date="2011" name="Nature">
        <title>Genome sequence and analysis of the tuber crop potato.</title>
        <authorList>
            <consortium name="The Potato Genome Sequencing Consortium"/>
        </authorList>
    </citation>
    <scope>NUCLEOTIDE SEQUENCE [LARGE SCALE GENOMIC DNA]</scope>
    <source>
        <strain evidence="3">cv. DM1-3 516 R44</strain>
    </source>
</reference>
<protein>
    <submittedName>
        <fullName evidence="2">Uncharacterized protein</fullName>
    </submittedName>
</protein>
<dbReference type="PaxDb" id="4113-PGSC0003DMT400089040"/>
<sequence>MNVLNESYRSQGHKASAMAEGPRQSQRPSLPLAFSYCLNLQEKDHKLWQGRKDPKWRGYCLKDHGRDHGSWSSSRLVVIITARGAPRGDALGVQALCHLGGATASTLHGHDHVPWSTSRAVKDPVEMTWVNEPNAPNTKPLS</sequence>
<dbReference type="Proteomes" id="UP000011115">
    <property type="component" value="Unassembled WGS sequence"/>
</dbReference>
<dbReference type="AlphaFoldDB" id="M1DHA9"/>
<dbReference type="Gramene" id="PGSC0003DMT400089040">
    <property type="protein sequence ID" value="PGSC0003DMT400089040"/>
    <property type="gene ID" value="PGSC0003DMG400038611"/>
</dbReference>
<evidence type="ECO:0000256" key="1">
    <source>
        <dbReference type="SAM" id="MobiDB-lite"/>
    </source>
</evidence>
<dbReference type="EnsemblPlants" id="PGSC0003DMT400089040">
    <property type="protein sequence ID" value="PGSC0003DMT400089040"/>
    <property type="gene ID" value="PGSC0003DMG400038611"/>
</dbReference>
<evidence type="ECO:0000313" key="3">
    <source>
        <dbReference type="Proteomes" id="UP000011115"/>
    </source>
</evidence>
<dbReference type="InParanoid" id="M1DHA9"/>
<keyword evidence="3" id="KW-1185">Reference proteome</keyword>
<dbReference type="HOGENOM" id="CLU_1819282_0_0_1"/>
<feature type="compositionally biased region" description="Polar residues" evidence="1">
    <location>
        <begin position="1"/>
        <end position="10"/>
    </location>
</feature>
<accession>M1DHA9</accession>